<dbReference type="Proteomes" id="UP001611383">
    <property type="component" value="Chromosome"/>
</dbReference>
<keyword evidence="1" id="KW-0645">Protease</keyword>
<dbReference type="PANTHER" id="PTHR11010:SF38">
    <property type="entry name" value="LYSOSOMAL PRO-X CARBOXYPEPTIDASE"/>
    <property type="match status" value="1"/>
</dbReference>
<protein>
    <recommendedName>
        <fullName evidence="6">Aminopeptidase</fullName>
    </recommendedName>
</protein>
<dbReference type="SUPFAM" id="SSF53474">
    <property type="entry name" value="alpha/beta-Hydrolases"/>
    <property type="match status" value="1"/>
</dbReference>
<keyword evidence="5" id="KW-1185">Reference proteome</keyword>
<evidence type="ECO:0000313" key="5">
    <source>
        <dbReference type="Proteomes" id="UP001611383"/>
    </source>
</evidence>
<keyword evidence="3" id="KW-0378">Hydrolase</keyword>
<dbReference type="PANTHER" id="PTHR11010">
    <property type="entry name" value="PROTEASE S28 PRO-X CARBOXYPEPTIDASE-RELATED"/>
    <property type="match status" value="1"/>
</dbReference>
<sequence>MTAAMLLQACGDTTLSEPGAPAKNPVQTAGALEAGADSEDILARLQSIPGLTVVGEVASPFPGTRFFQLYFEQPADHRNPEGERFQLHATLLHRSVDAPVVLYSSGYGVEGLPWQYEPTSLLGANQLSLEHRFFGLSRPASNDWKLLDIRQAAGDYHRIIQAFKPLYSGRWLTTGGSKGGMAAVYHRYFYPDDVDATVAYVAPSVHGLDDVRFVHFLDQVGDEDCRARLRAFQQDALRRREELLPFVEALVTSSGESFEQIGLDRTLEFAVVEMPFYFWQYGNASRCLEIPATGAPAEAVFAFLDNVVGLVSTYGDGALDYFAAYYYQSATELGWNRYPTRHLHGLLRYPRQDVPTTYLPFPVEERFNHGLMLRVEHWVRRQGERMLFLYGDHDPWSAGAFEVRERNDSFRFYVPDANHTNARIVRLPEPERTLALSRLFTWMGVTPPTTGARALGTEAAGDVAPMVVERSRL</sequence>
<gene>
    <name evidence="4" type="ORF">F0U60_06845</name>
</gene>
<dbReference type="InterPro" id="IPR029058">
    <property type="entry name" value="AB_hydrolase_fold"/>
</dbReference>
<dbReference type="Gene3D" id="3.40.50.1820">
    <property type="entry name" value="alpha/beta hydrolase"/>
    <property type="match status" value="1"/>
</dbReference>
<evidence type="ECO:0000256" key="2">
    <source>
        <dbReference type="ARBA" id="ARBA00022729"/>
    </source>
</evidence>
<dbReference type="Pfam" id="PF05576">
    <property type="entry name" value="Peptidase_S37"/>
    <property type="match status" value="1"/>
</dbReference>
<dbReference type="EMBL" id="CP043494">
    <property type="protein sequence ID" value="WNG52267.1"/>
    <property type="molecule type" value="Genomic_DNA"/>
</dbReference>
<proteinExistence type="predicted"/>
<dbReference type="InterPro" id="IPR008761">
    <property type="entry name" value="Peptidase_S37"/>
</dbReference>
<reference evidence="4 5" key="1">
    <citation type="submission" date="2019-08" db="EMBL/GenBank/DDBJ databases">
        <title>Archangium and Cystobacter genomes.</title>
        <authorList>
            <person name="Chen I.-C.K."/>
            <person name="Wielgoss S."/>
        </authorList>
    </citation>
    <scope>NUCLEOTIDE SEQUENCE [LARGE SCALE GENOMIC DNA]</scope>
    <source>
        <strain evidence="4 5">Cbm 6</strain>
    </source>
</reference>
<evidence type="ECO:0000256" key="1">
    <source>
        <dbReference type="ARBA" id="ARBA00022670"/>
    </source>
</evidence>
<name>A0ABY9XA49_9BACT</name>
<evidence type="ECO:0008006" key="6">
    <source>
        <dbReference type="Google" id="ProtNLM"/>
    </source>
</evidence>
<evidence type="ECO:0000256" key="3">
    <source>
        <dbReference type="ARBA" id="ARBA00022801"/>
    </source>
</evidence>
<keyword evidence="2" id="KW-0732">Signal</keyword>
<evidence type="ECO:0000313" key="4">
    <source>
        <dbReference type="EMBL" id="WNG52267.1"/>
    </source>
</evidence>
<accession>A0ABY9XA49</accession>
<organism evidence="4 5">
    <name type="scientific">Archangium minus</name>
    <dbReference type="NCBI Taxonomy" id="83450"/>
    <lineage>
        <taxon>Bacteria</taxon>
        <taxon>Pseudomonadati</taxon>
        <taxon>Myxococcota</taxon>
        <taxon>Myxococcia</taxon>
        <taxon>Myxococcales</taxon>
        <taxon>Cystobacterineae</taxon>
        <taxon>Archangiaceae</taxon>
        <taxon>Archangium</taxon>
    </lineage>
</organism>